<feature type="compositionally biased region" description="Acidic residues" evidence="1">
    <location>
        <begin position="186"/>
        <end position="197"/>
    </location>
</feature>
<comment type="caution">
    <text evidence="3">The sequence shown here is derived from an EMBL/GenBank/DDBJ whole genome shotgun (WGS) entry which is preliminary data.</text>
</comment>
<feature type="compositionally biased region" description="Basic and acidic residues" evidence="1">
    <location>
        <begin position="174"/>
        <end position="185"/>
    </location>
</feature>
<dbReference type="EMBL" id="MU806800">
    <property type="protein sequence ID" value="KAJ3832981.1"/>
    <property type="molecule type" value="Genomic_DNA"/>
</dbReference>
<keyword evidence="4" id="KW-1185">Reference proteome</keyword>
<dbReference type="GO" id="GO:0010181">
    <property type="term" value="F:FMN binding"/>
    <property type="evidence" value="ECO:0007669"/>
    <property type="project" value="InterPro"/>
</dbReference>
<evidence type="ECO:0000313" key="4">
    <source>
        <dbReference type="Proteomes" id="UP001163846"/>
    </source>
</evidence>
<organism evidence="3 4">
    <name type="scientific">Lentinula raphanica</name>
    <dbReference type="NCBI Taxonomy" id="153919"/>
    <lineage>
        <taxon>Eukaryota</taxon>
        <taxon>Fungi</taxon>
        <taxon>Dikarya</taxon>
        <taxon>Basidiomycota</taxon>
        <taxon>Agaricomycotina</taxon>
        <taxon>Agaricomycetes</taxon>
        <taxon>Agaricomycetidae</taxon>
        <taxon>Agaricales</taxon>
        <taxon>Marasmiineae</taxon>
        <taxon>Omphalotaceae</taxon>
        <taxon>Lentinula</taxon>
    </lineage>
</organism>
<dbReference type="PANTHER" id="PTHR28243:SF1">
    <property type="entry name" value="PYRIDOXAMINE 5'-PHOSPHATE OXIDASE ALR4036 FAMILY FMN-BINDING DOMAIN-CONTAINING PROTEIN"/>
    <property type="match status" value="1"/>
</dbReference>
<dbReference type="Pfam" id="PF12766">
    <property type="entry name" value="Pyridox_oxase_2"/>
    <property type="match status" value="1"/>
</dbReference>
<evidence type="ECO:0000313" key="3">
    <source>
        <dbReference type="EMBL" id="KAJ3832981.1"/>
    </source>
</evidence>
<feature type="compositionally biased region" description="Low complexity" evidence="1">
    <location>
        <begin position="118"/>
        <end position="127"/>
    </location>
</feature>
<sequence>MAQHAPRWQSAITNALEKYEKSVVMQLASIDVNSPIPTVRSLIFRSFVNPSSNPGLPLILTTTDVRSPKTAQIIANPNVHIAWWIEGTQEQYRITGKASIIPSPQDPLHKHFLHSATSPSSSPSSSPNTGMAALNQENFDWEAKRLEVFKTMSAHMKASWCRPTPGSPLVGGEEEAKKWPERVDEPNEPEGPDESEESKENRKNWETSFRNFALILVDPTEVDYVELGVLPNRRTQFIRSSRGTWKEQALVP</sequence>
<gene>
    <name evidence="3" type="ORF">F5878DRAFT_547369</name>
</gene>
<accession>A0AA38U6A5</accession>
<protein>
    <recommendedName>
        <fullName evidence="2">Pyridoxamine 5'-phosphate oxidase Alr4036 family FMN-binding domain-containing protein</fullName>
    </recommendedName>
</protein>
<feature type="region of interest" description="Disordered" evidence="1">
    <location>
        <begin position="160"/>
        <end position="203"/>
    </location>
</feature>
<proteinExistence type="predicted"/>
<dbReference type="PANTHER" id="PTHR28243">
    <property type="entry name" value="AGL049CP"/>
    <property type="match status" value="1"/>
</dbReference>
<reference evidence="3" key="1">
    <citation type="submission" date="2022-08" db="EMBL/GenBank/DDBJ databases">
        <authorList>
            <consortium name="DOE Joint Genome Institute"/>
            <person name="Min B."/>
            <person name="Riley R."/>
            <person name="Sierra-Patev S."/>
            <person name="Naranjo-Ortiz M."/>
            <person name="Looney B."/>
            <person name="Konkel Z."/>
            <person name="Slot J.C."/>
            <person name="Sakamoto Y."/>
            <person name="Steenwyk J.L."/>
            <person name="Rokas A."/>
            <person name="Carro J."/>
            <person name="Camarero S."/>
            <person name="Ferreira P."/>
            <person name="Molpeceres G."/>
            <person name="Ruiz-Duenas F.J."/>
            <person name="Serrano A."/>
            <person name="Henrissat B."/>
            <person name="Drula E."/>
            <person name="Hughes K.W."/>
            <person name="Mata J.L."/>
            <person name="Ishikawa N.K."/>
            <person name="Vargas-Isla R."/>
            <person name="Ushijima S."/>
            <person name="Smith C.A."/>
            <person name="Ahrendt S."/>
            <person name="Andreopoulos W."/>
            <person name="He G."/>
            <person name="Labutti K."/>
            <person name="Lipzen A."/>
            <person name="Ng V."/>
            <person name="Sandor L."/>
            <person name="Barry K."/>
            <person name="Martinez A.T."/>
            <person name="Xiao Y."/>
            <person name="Gibbons J.G."/>
            <person name="Terashima K."/>
            <person name="Hibbett D.S."/>
            <person name="Grigoriev I.V."/>
        </authorList>
    </citation>
    <scope>NUCLEOTIDE SEQUENCE</scope>
    <source>
        <strain evidence="3">TFB9207</strain>
    </source>
</reference>
<dbReference type="SUPFAM" id="SSF50475">
    <property type="entry name" value="FMN-binding split barrel"/>
    <property type="match status" value="1"/>
</dbReference>
<dbReference type="InterPro" id="IPR024624">
    <property type="entry name" value="Pyridox_Oxase_Alr4036_FMN-bd"/>
</dbReference>
<dbReference type="Proteomes" id="UP001163846">
    <property type="component" value="Unassembled WGS sequence"/>
</dbReference>
<evidence type="ECO:0000256" key="1">
    <source>
        <dbReference type="SAM" id="MobiDB-lite"/>
    </source>
</evidence>
<name>A0AA38U6A5_9AGAR</name>
<dbReference type="InterPro" id="IPR012349">
    <property type="entry name" value="Split_barrel_FMN-bd"/>
</dbReference>
<dbReference type="Gene3D" id="2.30.110.10">
    <property type="entry name" value="Electron Transport, Fmn-binding Protein, Chain A"/>
    <property type="match status" value="1"/>
</dbReference>
<evidence type="ECO:0000259" key="2">
    <source>
        <dbReference type="Pfam" id="PF12766"/>
    </source>
</evidence>
<dbReference type="AlphaFoldDB" id="A0AA38U6A5"/>
<feature type="region of interest" description="Disordered" evidence="1">
    <location>
        <begin position="105"/>
        <end position="132"/>
    </location>
</feature>
<feature type="domain" description="Pyridoxamine 5'-phosphate oxidase Alr4036 family FMN-binding" evidence="2">
    <location>
        <begin position="6"/>
        <end position="101"/>
    </location>
</feature>